<reference evidence="6 7" key="1">
    <citation type="submission" date="2011-08" db="EMBL/GenBank/DDBJ databases">
        <authorList>
            <person name="Weinstock G."/>
            <person name="Sodergren E."/>
            <person name="Clifton S."/>
            <person name="Fulton L."/>
            <person name="Fulton B."/>
            <person name="Courtney L."/>
            <person name="Fronick C."/>
            <person name="Harrison M."/>
            <person name="Strong C."/>
            <person name="Farmer C."/>
            <person name="Delahaunty K."/>
            <person name="Markovic C."/>
            <person name="Hall O."/>
            <person name="Minx P."/>
            <person name="Tomlinson C."/>
            <person name="Mitreva M."/>
            <person name="Hou S."/>
            <person name="Chen J."/>
            <person name="Wollam A."/>
            <person name="Pepin K.H."/>
            <person name="Johnson M."/>
            <person name="Bhonagiri V."/>
            <person name="Zhang X."/>
            <person name="Suruliraj S."/>
            <person name="Warren W."/>
            <person name="Chinwalla A."/>
            <person name="Mardis E.R."/>
            <person name="Wilson R.K."/>
        </authorList>
    </citation>
    <scope>NUCLEOTIDE SEQUENCE [LARGE SCALE GENOMIC DNA]</scope>
    <source>
        <strain evidence="6 7">F0432</strain>
    </source>
</reference>
<keyword evidence="3 6" id="KW-0808">Transferase</keyword>
<dbReference type="HOGENOM" id="CLU_023845_2_1_6"/>
<dbReference type="RefSeq" id="WP_006985379.1">
    <property type="nucleotide sequence ID" value="NZ_JH417921.1"/>
</dbReference>
<evidence type="ECO:0000313" key="6">
    <source>
        <dbReference type="EMBL" id="EHM54225.1"/>
    </source>
</evidence>
<evidence type="ECO:0000256" key="4">
    <source>
        <dbReference type="SAM" id="Phobius"/>
    </source>
</evidence>
<organism evidence="6 7">
    <name type="scientific">Cardiobacterium valvarum F0432</name>
    <dbReference type="NCBI Taxonomy" id="797473"/>
    <lineage>
        <taxon>Bacteria</taxon>
        <taxon>Pseudomonadati</taxon>
        <taxon>Pseudomonadota</taxon>
        <taxon>Gammaproteobacteria</taxon>
        <taxon>Cardiobacteriales</taxon>
        <taxon>Cardiobacteriaceae</taxon>
        <taxon>Cardiobacterium</taxon>
    </lineage>
</organism>
<gene>
    <name evidence="6" type="ORF">HMPREF9080_01368</name>
</gene>
<evidence type="ECO:0000313" key="7">
    <source>
        <dbReference type="Proteomes" id="UP000004750"/>
    </source>
</evidence>
<keyword evidence="2" id="KW-0328">Glycosyltransferase</keyword>
<dbReference type="PANTHER" id="PTHR43179:SF12">
    <property type="entry name" value="GALACTOFURANOSYLTRANSFERASE GLFT2"/>
    <property type="match status" value="1"/>
</dbReference>
<sequence>MDNIAAVIVTHNRCQKLQHTLAATLAQPFSAVIVVDNASTDGTRAWLAGQHDPRLHLILSEKNSGGAGGFAQGMTAALNHNPDWLVCYDDDAYPAPDALQRLAALDLSNTDSAAAAVYYPDGRICEMNRPSYNPFWHPRKLWQTALGLITGRARAAFHLDHAAYAQNTPVTIDSSSFVGYFVRADWVRRCGVPDAALFIYGDDILYTLSLRKQGARHAFLPTVRFIHDCSTFKSTRRGYHPMWKAYYTYRNGLLIYRLAAGIWYYPVALLKALLWLVAVRHYQHKRRYLRLWRQAVGDGLRRNLRRDPATIIRDYPDDAPTAR</sequence>
<dbReference type="GO" id="GO:0016757">
    <property type="term" value="F:glycosyltransferase activity"/>
    <property type="evidence" value="ECO:0007669"/>
    <property type="project" value="UniProtKB-KW"/>
</dbReference>
<name>G9ZF26_9GAMM</name>
<protein>
    <submittedName>
        <fullName evidence="6">Glycosyltransferase, group 2 family protein</fullName>
    </submittedName>
</protein>
<dbReference type="InterPro" id="IPR001173">
    <property type="entry name" value="Glyco_trans_2-like"/>
</dbReference>
<proteinExistence type="inferred from homology"/>
<dbReference type="PANTHER" id="PTHR43179">
    <property type="entry name" value="RHAMNOSYLTRANSFERASE WBBL"/>
    <property type="match status" value="1"/>
</dbReference>
<dbReference type="SUPFAM" id="SSF53448">
    <property type="entry name" value="Nucleotide-diphospho-sugar transferases"/>
    <property type="match status" value="1"/>
</dbReference>
<dbReference type="Pfam" id="PF00535">
    <property type="entry name" value="Glycos_transf_2"/>
    <property type="match status" value="1"/>
</dbReference>
<dbReference type="STRING" id="797473.HMPREF9080_01368"/>
<evidence type="ECO:0000256" key="2">
    <source>
        <dbReference type="ARBA" id="ARBA00022676"/>
    </source>
</evidence>
<comment type="caution">
    <text evidence="6">The sequence shown here is derived from an EMBL/GenBank/DDBJ whole genome shotgun (WGS) entry which is preliminary data.</text>
</comment>
<dbReference type="Proteomes" id="UP000004750">
    <property type="component" value="Unassembled WGS sequence"/>
</dbReference>
<dbReference type="InterPro" id="IPR029044">
    <property type="entry name" value="Nucleotide-diphossugar_trans"/>
</dbReference>
<keyword evidence="4" id="KW-0812">Transmembrane</keyword>
<evidence type="ECO:0000259" key="5">
    <source>
        <dbReference type="Pfam" id="PF00535"/>
    </source>
</evidence>
<dbReference type="PATRIC" id="fig|797473.3.peg.1102"/>
<evidence type="ECO:0000256" key="1">
    <source>
        <dbReference type="ARBA" id="ARBA00006739"/>
    </source>
</evidence>
<keyword evidence="4" id="KW-0472">Membrane</keyword>
<dbReference type="AlphaFoldDB" id="G9ZF26"/>
<accession>G9ZF26</accession>
<feature type="domain" description="Glycosyltransferase 2-like" evidence="5">
    <location>
        <begin position="7"/>
        <end position="131"/>
    </location>
</feature>
<evidence type="ECO:0000256" key="3">
    <source>
        <dbReference type="ARBA" id="ARBA00022679"/>
    </source>
</evidence>
<dbReference type="EMBL" id="AGCM01000074">
    <property type="protein sequence ID" value="EHM54225.1"/>
    <property type="molecule type" value="Genomic_DNA"/>
</dbReference>
<dbReference type="Gene3D" id="3.90.550.10">
    <property type="entry name" value="Spore Coat Polysaccharide Biosynthesis Protein SpsA, Chain A"/>
    <property type="match status" value="1"/>
</dbReference>
<keyword evidence="4" id="KW-1133">Transmembrane helix</keyword>
<comment type="similarity">
    <text evidence="1">Belongs to the glycosyltransferase 2 family.</text>
</comment>
<feature type="transmembrane region" description="Helical" evidence="4">
    <location>
        <begin position="263"/>
        <end position="282"/>
    </location>
</feature>